<sequence length="93" mass="9158">MTLLVSSLWPELAASLALGLAIGAVAGLPRGRIAQMAAGLLLLGLAALIGLAIWRVLPGVAGFRIEAGALVLGAYLAGCGVGGLGRLAARRAS</sequence>
<feature type="transmembrane region" description="Helical" evidence="1">
    <location>
        <begin position="12"/>
        <end position="29"/>
    </location>
</feature>
<name>A0A921E310_9HYPH</name>
<evidence type="ECO:0000256" key="1">
    <source>
        <dbReference type="SAM" id="Phobius"/>
    </source>
</evidence>
<dbReference type="Proteomes" id="UP000742631">
    <property type="component" value="Unassembled WGS sequence"/>
</dbReference>
<keyword evidence="1" id="KW-1133">Transmembrane helix</keyword>
<organism evidence="2 3">
    <name type="scientific">Methylorubrum populi</name>
    <dbReference type="NCBI Taxonomy" id="223967"/>
    <lineage>
        <taxon>Bacteria</taxon>
        <taxon>Pseudomonadati</taxon>
        <taxon>Pseudomonadota</taxon>
        <taxon>Alphaproteobacteria</taxon>
        <taxon>Hyphomicrobiales</taxon>
        <taxon>Methylobacteriaceae</taxon>
        <taxon>Methylorubrum</taxon>
    </lineage>
</organism>
<dbReference type="AlphaFoldDB" id="A0A921E310"/>
<comment type="caution">
    <text evidence="2">The sequence shown here is derived from an EMBL/GenBank/DDBJ whole genome shotgun (WGS) entry which is preliminary data.</text>
</comment>
<feature type="transmembrane region" description="Helical" evidence="1">
    <location>
        <begin position="36"/>
        <end position="57"/>
    </location>
</feature>
<keyword evidence="1" id="KW-0472">Membrane</keyword>
<evidence type="ECO:0000313" key="2">
    <source>
        <dbReference type="EMBL" id="HJE24061.1"/>
    </source>
</evidence>
<gene>
    <name evidence="2" type="ORF">K8W01_10420</name>
</gene>
<protein>
    <submittedName>
        <fullName evidence="2">Uncharacterized protein</fullName>
    </submittedName>
</protein>
<feature type="transmembrane region" description="Helical" evidence="1">
    <location>
        <begin position="69"/>
        <end position="89"/>
    </location>
</feature>
<accession>A0A921E310</accession>
<keyword evidence="1" id="KW-0812">Transmembrane</keyword>
<reference evidence="2" key="1">
    <citation type="journal article" date="2021" name="PeerJ">
        <title>Extensive microbial diversity within the chicken gut microbiome revealed by metagenomics and culture.</title>
        <authorList>
            <person name="Gilroy R."/>
            <person name="Ravi A."/>
            <person name="Getino M."/>
            <person name="Pursley I."/>
            <person name="Horton D.L."/>
            <person name="Alikhan N.F."/>
            <person name="Baker D."/>
            <person name="Gharbi K."/>
            <person name="Hall N."/>
            <person name="Watson M."/>
            <person name="Adriaenssens E.M."/>
            <person name="Foster-Nyarko E."/>
            <person name="Jarju S."/>
            <person name="Secka A."/>
            <person name="Antonio M."/>
            <person name="Oren A."/>
            <person name="Chaudhuri R.R."/>
            <person name="La Ragione R."/>
            <person name="Hildebrand F."/>
            <person name="Pallen M.J."/>
        </authorList>
    </citation>
    <scope>NUCLEOTIDE SEQUENCE</scope>
    <source>
        <strain evidence="2">316</strain>
    </source>
</reference>
<dbReference type="EMBL" id="DYYG01000033">
    <property type="protein sequence ID" value="HJE24061.1"/>
    <property type="molecule type" value="Genomic_DNA"/>
</dbReference>
<proteinExistence type="predicted"/>
<evidence type="ECO:0000313" key="3">
    <source>
        <dbReference type="Proteomes" id="UP000742631"/>
    </source>
</evidence>
<reference evidence="2" key="2">
    <citation type="submission" date="2021-09" db="EMBL/GenBank/DDBJ databases">
        <authorList>
            <person name="Gilroy R."/>
        </authorList>
    </citation>
    <scope>NUCLEOTIDE SEQUENCE</scope>
    <source>
        <strain evidence="2">316</strain>
    </source>
</reference>